<gene>
    <name evidence="1" type="ORF">MLD38_028869</name>
</gene>
<accession>A0ACB9N4I5</accession>
<reference evidence="2" key="1">
    <citation type="journal article" date="2023" name="Front. Plant Sci.">
        <title>Chromosomal-level genome assembly of Melastoma candidum provides insights into trichome evolution.</title>
        <authorList>
            <person name="Zhong Y."/>
            <person name="Wu W."/>
            <person name="Sun C."/>
            <person name="Zou P."/>
            <person name="Liu Y."/>
            <person name="Dai S."/>
            <person name="Zhou R."/>
        </authorList>
    </citation>
    <scope>NUCLEOTIDE SEQUENCE [LARGE SCALE GENOMIC DNA]</scope>
</reference>
<comment type="caution">
    <text evidence="1">The sequence shown here is derived from an EMBL/GenBank/DDBJ whole genome shotgun (WGS) entry which is preliminary data.</text>
</comment>
<evidence type="ECO:0000313" key="1">
    <source>
        <dbReference type="EMBL" id="KAI4330594.1"/>
    </source>
</evidence>
<evidence type="ECO:0000313" key="2">
    <source>
        <dbReference type="Proteomes" id="UP001057402"/>
    </source>
</evidence>
<keyword evidence="2" id="KW-1185">Reference proteome</keyword>
<name>A0ACB9N4I5_9MYRT</name>
<protein>
    <submittedName>
        <fullName evidence="1">Uncharacterized protein</fullName>
    </submittedName>
</protein>
<dbReference type="EMBL" id="CM042887">
    <property type="protein sequence ID" value="KAI4330594.1"/>
    <property type="molecule type" value="Genomic_DNA"/>
</dbReference>
<dbReference type="Proteomes" id="UP001057402">
    <property type="component" value="Chromosome 8"/>
</dbReference>
<proteinExistence type="predicted"/>
<sequence length="97" mass="11117">MEPPVPFQYGKAKEDIIIHNSDGFAYEIKKGEMIFGYQPFATRDLRVFKRAEEFVEDRFIGPEGEKMLRYDTFTVESNTLALGSTVTFKSLTKATSH</sequence>
<organism evidence="1 2">
    <name type="scientific">Melastoma candidum</name>
    <dbReference type="NCBI Taxonomy" id="119954"/>
    <lineage>
        <taxon>Eukaryota</taxon>
        <taxon>Viridiplantae</taxon>
        <taxon>Streptophyta</taxon>
        <taxon>Embryophyta</taxon>
        <taxon>Tracheophyta</taxon>
        <taxon>Spermatophyta</taxon>
        <taxon>Magnoliopsida</taxon>
        <taxon>eudicotyledons</taxon>
        <taxon>Gunneridae</taxon>
        <taxon>Pentapetalae</taxon>
        <taxon>rosids</taxon>
        <taxon>malvids</taxon>
        <taxon>Myrtales</taxon>
        <taxon>Melastomataceae</taxon>
        <taxon>Melastomatoideae</taxon>
        <taxon>Melastomateae</taxon>
        <taxon>Melastoma</taxon>
    </lineage>
</organism>